<keyword evidence="2" id="KW-0808">Transferase</keyword>
<proteinExistence type="predicted"/>
<name>A0A7J3SK52_9CREN</name>
<reference evidence="2" key="1">
    <citation type="journal article" date="2020" name="mSystems">
        <title>Genome- and Community-Level Interaction Insights into Carbon Utilization and Element Cycling Functions of Hydrothermarchaeota in Hydrothermal Sediment.</title>
        <authorList>
            <person name="Zhou Z."/>
            <person name="Liu Y."/>
            <person name="Xu W."/>
            <person name="Pan J."/>
            <person name="Luo Z.H."/>
            <person name="Li M."/>
        </authorList>
    </citation>
    <scope>NUCLEOTIDE SEQUENCE [LARGE SCALE GENOMIC DNA]</scope>
    <source>
        <strain evidence="2">SpSt-885</strain>
    </source>
</reference>
<keyword evidence="1" id="KW-1133">Transmembrane helix</keyword>
<keyword evidence="1" id="KW-0472">Membrane</keyword>
<dbReference type="EMBL" id="DTLS01000058">
    <property type="protein sequence ID" value="HGZ60000.1"/>
    <property type="molecule type" value="Genomic_DNA"/>
</dbReference>
<feature type="transmembrane region" description="Helical" evidence="1">
    <location>
        <begin position="132"/>
        <end position="153"/>
    </location>
</feature>
<evidence type="ECO:0000313" key="2">
    <source>
        <dbReference type="EMBL" id="HGZ60000.1"/>
    </source>
</evidence>
<sequence>MGIVLGLLLRDFEISIVLLLYSAFIIFFLTKRVYGYLLKKGFEEKRAAYLNRKIVHISIGGIVSAIVPFVFNYPIVPSVAAWVLGFFLLYMRRASLMYWFQVKENAYEVNFAFAWGTAIFVLWSILGDPFLAMLPPMLVSFGDGVTGLVRNLLFKKRVKHWAGNLAMAAVMVPIGYVYAGPLGIVASLVASIVERYEFGIIDDNVLIVLASSLVIFAGKAL</sequence>
<feature type="transmembrane region" description="Helical" evidence="1">
    <location>
        <begin position="165"/>
        <end position="192"/>
    </location>
</feature>
<feature type="transmembrane region" description="Helical" evidence="1">
    <location>
        <begin position="198"/>
        <end position="218"/>
    </location>
</feature>
<dbReference type="GO" id="GO:0016301">
    <property type="term" value="F:kinase activity"/>
    <property type="evidence" value="ECO:0007669"/>
    <property type="project" value="UniProtKB-KW"/>
</dbReference>
<keyword evidence="2" id="KW-0418">Kinase</keyword>
<accession>A0A7J3SK52</accession>
<dbReference type="AlphaFoldDB" id="A0A7J3SK52"/>
<gene>
    <name evidence="2" type="ORF">ENW83_02175</name>
</gene>
<keyword evidence="1" id="KW-0812">Transmembrane</keyword>
<comment type="caution">
    <text evidence="2">The sequence shown here is derived from an EMBL/GenBank/DDBJ whole genome shotgun (WGS) entry which is preliminary data.</text>
</comment>
<evidence type="ECO:0000256" key="1">
    <source>
        <dbReference type="SAM" id="Phobius"/>
    </source>
</evidence>
<feature type="transmembrane region" description="Helical" evidence="1">
    <location>
        <begin position="79"/>
        <end position="100"/>
    </location>
</feature>
<organism evidence="2">
    <name type="scientific">Fervidicoccus fontis</name>
    <dbReference type="NCBI Taxonomy" id="683846"/>
    <lineage>
        <taxon>Archaea</taxon>
        <taxon>Thermoproteota</taxon>
        <taxon>Thermoprotei</taxon>
        <taxon>Fervidicoccales</taxon>
        <taxon>Fervidicoccaceae</taxon>
        <taxon>Fervidicoccus</taxon>
    </lineage>
</organism>
<feature type="transmembrane region" description="Helical" evidence="1">
    <location>
        <begin position="54"/>
        <end position="73"/>
    </location>
</feature>
<feature type="transmembrane region" description="Helical" evidence="1">
    <location>
        <begin position="12"/>
        <end position="34"/>
    </location>
</feature>
<feature type="transmembrane region" description="Helical" evidence="1">
    <location>
        <begin position="107"/>
        <end position="126"/>
    </location>
</feature>
<protein>
    <submittedName>
        <fullName evidence="2">Dolichol kinase</fullName>
    </submittedName>
</protein>